<dbReference type="Pfam" id="PF14309">
    <property type="entry name" value="DUF4378"/>
    <property type="match status" value="1"/>
</dbReference>
<feature type="compositionally biased region" description="Polar residues" evidence="1">
    <location>
        <begin position="652"/>
        <end position="663"/>
    </location>
</feature>
<reference evidence="3" key="1">
    <citation type="submission" date="2018-05" db="EMBL/GenBank/DDBJ databases">
        <title>Draft genome of Mucuna pruriens seed.</title>
        <authorList>
            <person name="Nnadi N.E."/>
            <person name="Vos R."/>
            <person name="Hasami M.H."/>
            <person name="Devisetty U.K."/>
            <person name="Aguiy J.C."/>
        </authorList>
    </citation>
    <scope>NUCLEOTIDE SEQUENCE [LARGE SCALE GENOMIC DNA]</scope>
    <source>
        <strain evidence="3">JCA_2017</strain>
    </source>
</reference>
<organism evidence="3 4">
    <name type="scientific">Mucuna pruriens</name>
    <name type="common">Velvet bean</name>
    <name type="synonym">Dolichos pruriens</name>
    <dbReference type="NCBI Taxonomy" id="157652"/>
    <lineage>
        <taxon>Eukaryota</taxon>
        <taxon>Viridiplantae</taxon>
        <taxon>Streptophyta</taxon>
        <taxon>Embryophyta</taxon>
        <taxon>Tracheophyta</taxon>
        <taxon>Spermatophyta</taxon>
        <taxon>Magnoliopsida</taxon>
        <taxon>eudicotyledons</taxon>
        <taxon>Gunneridae</taxon>
        <taxon>Pentapetalae</taxon>
        <taxon>rosids</taxon>
        <taxon>fabids</taxon>
        <taxon>Fabales</taxon>
        <taxon>Fabaceae</taxon>
        <taxon>Papilionoideae</taxon>
        <taxon>50 kb inversion clade</taxon>
        <taxon>NPAAA clade</taxon>
        <taxon>indigoferoid/millettioid clade</taxon>
        <taxon>Phaseoleae</taxon>
        <taxon>Mucuna</taxon>
    </lineage>
</organism>
<proteinExistence type="predicted"/>
<feature type="region of interest" description="Disordered" evidence="1">
    <location>
        <begin position="97"/>
        <end position="125"/>
    </location>
</feature>
<protein>
    <submittedName>
        <fullName evidence="3">Protein LONGIFOLIA 1</fullName>
    </submittedName>
</protein>
<dbReference type="InterPro" id="IPR033334">
    <property type="entry name" value="LNG1/2"/>
</dbReference>
<feature type="compositionally biased region" description="Basic and acidic residues" evidence="1">
    <location>
        <begin position="403"/>
        <end position="413"/>
    </location>
</feature>
<feature type="compositionally biased region" description="Low complexity" evidence="1">
    <location>
        <begin position="114"/>
        <end position="125"/>
    </location>
</feature>
<feature type="non-terminal residue" evidence="3">
    <location>
        <position position="1007"/>
    </location>
</feature>
<feature type="region of interest" description="Disordered" evidence="1">
    <location>
        <begin position="256"/>
        <end position="301"/>
    </location>
</feature>
<feature type="compositionally biased region" description="Low complexity" evidence="1">
    <location>
        <begin position="466"/>
        <end position="479"/>
    </location>
</feature>
<name>A0A371E1T8_MUCPR</name>
<dbReference type="InterPro" id="IPR025486">
    <property type="entry name" value="DUF4378"/>
</dbReference>
<feature type="compositionally biased region" description="Polar residues" evidence="1">
    <location>
        <begin position="541"/>
        <end position="592"/>
    </location>
</feature>
<evidence type="ECO:0000256" key="1">
    <source>
        <dbReference type="SAM" id="MobiDB-lite"/>
    </source>
</evidence>
<dbReference type="PANTHER" id="PTHR31680:SF15">
    <property type="entry name" value="PROTEIN LONGIFOLIA 2"/>
    <property type="match status" value="1"/>
</dbReference>
<comment type="caution">
    <text evidence="3">The sequence shown here is derived from an EMBL/GenBank/DDBJ whole genome shotgun (WGS) entry which is preliminary data.</text>
</comment>
<feature type="compositionally biased region" description="Polar residues" evidence="1">
    <location>
        <begin position="599"/>
        <end position="618"/>
    </location>
</feature>
<feature type="compositionally biased region" description="Basic and acidic residues" evidence="1">
    <location>
        <begin position="256"/>
        <end position="276"/>
    </location>
</feature>
<gene>
    <name evidence="3" type="primary">LNG1</name>
    <name evidence="3" type="ORF">CR513_61880</name>
</gene>
<evidence type="ECO:0000313" key="3">
    <source>
        <dbReference type="EMBL" id="RDX59309.1"/>
    </source>
</evidence>
<feature type="region of interest" description="Disordered" evidence="1">
    <location>
        <begin position="519"/>
        <end position="663"/>
    </location>
</feature>
<feature type="non-terminal residue" evidence="3">
    <location>
        <position position="1"/>
    </location>
</feature>
<evidence type="ECO:0000313" key="4">
    <source>
        <dbReference type="Proteomes" id="UP000257109"/>
    </source>
</evidence>
<dbReference type="OrthoDB" id="769613at2759"/>
<feature type="compositionally biased region" description="Polar residues" evidence="1">
    <location>
        <begin position="277"/>
        <end position="287"/>
    </location>
</feature>
<feature type="compositionally biased region" description="Polar residues" evidence="1">
    <location>
        <begin position="523"/>
        <end position="532"/>
    </location>
</feature>
<feature type="region of interest" description="Disordered" evidence="1">
    <location>
        <begin position="459"/>
        <end position="504"/>
    </location>
</feature>
<keyword evidence="4" id="KW-1185">Reference proteome</keyword>
<feature type="domain" description="DUF4378" evidence="2">
    <location>
        <begin position="819"/>
        <end position="985"/>
    </location>
</feature>
<accession>A0A371E1T8</accession>
<feature type="region of interest" description="Disordered" evidence="1">
    <location>
        <begin position="389"/>
        <end position="413"/>
    </location>
</feature>
<feature type="region of interest" description="Disordered" evidence="1">
    <location>
        <begin position="332"/>
        <end position="368"/>
    </location>
</feature>
<evidence type="ECO:0000259" key="2">
    <source>
        <dbReference type="Pfam" id="PF14309"/>
    </source>
</evidence>
<dbReference type="AlphaFoldDB" id="A0A371E1T8"/>
<feature type="compositionally biased region" description="Low complexity" evidence="1">
    <location>
        <begin position="631"/>
        <end position="640"/>
    </location>
</feature>
<feature type="compositionally biased region" description="Basic and acidic residues" evidence="1">
    <location>
        <begin position="343"/>
        <end position="360"/>
    </location>
</feature>
<dbReference type="Proteomes" id="UP000257109">
    <property type="component" value="Unassembled WGS sequence"/>
</dbReference>
<dbReference type="STRING" id="157652.A0A371E1T8"/>
<dbReference type="GO" id="GO:0051513">
    <property type="term" value="P:regulation of monopolar cell growth"/>
    <property type="evidence" value="ECO:0007669"/>
    <property type="project" value="InterPro"/>
</dbReference>
<dbReference type="EMBL" id="QJKJ01017195">
    <property type="protein sequence ID" value="RDX59309.1"/>
    <property type="molecule type" value="Genomic_DNA"/>
</dbReference>
<dbReference type="PANTHER" id="PTHR31680">
    <property type="entry name" value="LONGIFOLIA PROTEIN"/>
    <property type="match status" value="1"/>
</dbReference>
<sequence length="1007" mass="112352">RSLSSPGHGCYCCLTIQSLVDSEKLKLEEAKMSGKALKSLKDENPDLQKQIGCITGLFQLFDRHRFLTDQRTGSYIQHRSTSGGSGNESKEFNGTMQKAKAKNLKNAREKQQFSTESSIASLSSSSCSSSMSSLEFNRTIQIQSPSRNRIRIPENTNSQVEKKQLDTPRHQSLDFHNIVKDSMHKEAQGLSVKTVAKEEKKGQTNVLKHIDSPRPLRSHKFVNAGVTVASEAFHGLAKSKKTPLDSPRLSYDDAFKSSTKHKELPRLSLDSRERSCNRGSNEGNKSRNLLKGPQKGYGRNSSSMINLLQEPETSNRSSSVVAKLMGLEALPESPMRTSSCSTKKNELLARTSTSDEDKQHQRFTFLPQSRRADSITNVTPYSRFELESTLWRQPDASQSPRSEASKGSESDIKASKTTLTVYGEIEKRVAELEFKKSGKDLRALKQILEAMQRHKDSLDIARDQASNSPSDSRNSTSLNESTKLQSPRARQKDVASATVEMSNSAQGSKLPIVIMKPAKVTRKANNPSSTELSIHGKSGLSKRSPSNPSDGRLVNKQSAKGISSTTKNIKDSFGQQVRSSDKNSNMRTSKLMQSLKVPQHSNGESTTNLGNTTVTGSPRLQKKFGFERRSQPTSPSSDSSIIRREHNKQPVELSSPSTTPRQKFTTLQQRNERFSEVNCHWRDFKHHVNVISDFDDKSSSASHSDIEVIRIDQSGKIISSSIQPSGMSQNNAFEELRKELSKAETVVTAEQPSPVSVLDAAFYREDPPSPVKRKSGISKNLGEALSTDDDSEENSVEILQEIDWIDEKLINFTNNKDPDHKYISEILLASGLLSGQSSSKIFHSPGHLINPKLFFALEQMKTKKRHFDIENCAKKIPGIINPEQMQRKLIFDVVNDILVQKLILDSSSALWCQPNELAGTTPKGQKLLDELCTEMDQLQPQNRNVSLVHEDETLKHHHAIWTNFCNEIPNIVLDIERLIFKDLVTDVVRGEVANHPGTHCRQLVFPK</sequence>